<feature type="binding site" evidence="18">
    <location>
        <position position="429"/>
    </location>
    <ligand>
        <name>acetyl-CoA</name>
        <dbReference type="ChEBI" id="CHEBI:57288"/>
    </ligand>
</feature>
<dbReference type="PANTHER" id="PTHR43584:SF3">
    <property type="entry name" value="BIFUNCTIONAL PROTEIN GLMU"/>
    <property type="match status" value="1"/>
</dbReference>
<feature type="region of interest" description="Pyrophosphorylase" evidence="18">
    <location>
        <begin position="1"/>
        <end position="236"/>
    </location>
</feature>
<feature type="binding site" evidence="18">
    <location>
        <position position="339"/>
    </location>
    <ligand>
        <name>UDP-N-acetyl-alpha-D-glucosamine</name>
        <dbReference type="ChEBI" id="CHEBI:57705"/>
    </ligand>
</feature>
<evidence type="ECO:0000256" key="11">
    <source>
        <dbReference type="ARBA" id="ARBA00022984"/>
    </source>
</evidence>
<feature type="domain" description="MobA-like NTP transferase" evidence="20">
    <location>
        <begin position="9"/>
        <end position="138"/>
    </location>
</feature>
<keyword evidence="11 18" id="KW-0573">Peptidoglycan synthesis</keyword>
<dbReference type="RefSeq" id="WP_220163467.1">
    <property type="nucleotide sequence ID" value="NZ_JAIBOA010000002.1"/>
</dbReference>
<evidence type="ECO:0000256" key="15">
    <source>
        <dbReference type="ARBA" id="ARBA00048247"/>
    </source>
</evidence>
<dbReference type="GO" id="GO:0003977">
    <property type="term" value="F:UDP-N-acetylglucosamine diphosphorylase activity"/>
    <property type="evidence" value="ECO:0007669"/>
    <property type="project" value="UniProtKB-EC"/>
</dbReference>
<feature type="binding site" evidence="18">
    <location>
        <begin position="12"/>
        <end position="15"/>
    </location>
    <ligand>
        <name>UDP-N-acetyl-alpha-D-glucosamine</name>
        <dbReference type="ChEBI" id="CHEBI:57705"/>
    </ligand>
</feature>
<evidence type="ECO:0000256" key="12">
    <source>
        <dbReference type="ARBA" id="ARBA00023268"/>
    </source>
</evidence>
<feature type="region of interest" description="Linker" evidence="18">
    <location>
        <begin position="237"/>
        <end position="257"/>
    </location>
</feature>
<comment type="catalytic activity">
    <reaction evidence="15 18">
        <text>alpha-D-glucosamine 1-phosphate + acetyl-CoA = N-acetyl-alpha-D-glucosamine 1-phosphate + CoA + H(+)</text>
        <dbReference type="Rhea" id="RHEA:13725"/>
        <dbReference type="ChEBI" id="CHEBI:15378"/>
        <dbReference type="ChEBI" id="CHEBI:57287"/>
        <dbReference type="ChEBI" id="CHEBI:57288"/>
        <dbReference type="ChEBI" id="CHEBI:57776"/>
        <dbReference type="ChEBI" id="CHEBI:58516"/>
        <dbReference type="EC" id="2.3.1.157"/>
    </reaction>
</comment>
<evidence type="ECO:0000256" key="17">
    <source>
        <dbReference type="ARBA" id="ARBA00049628"/>
    </source>
</evidence>
<evidence type="ECO:0000256" key="1">
    <source>
        <dbReference type="ARBA" id="ARBA00004496"/>
    </source>
</evidence>
<comment type="catalytic activity">
    <reaction evidence="16 18">
        <text>N-acetyl-alpha-D-glucosamine 1-phosphate + UTP + H(+) = UDP-N-acetyl-alpha-D-glucosamine + diphosphate</text>
        <dbReference type="Rhea" id="RHEA:13509"/>
        <dbReference type="ChEBI" id="CHEBI:15378"/>
        <dbReference type="ChEBI" id="CHEBI:33019"/>
        <dbReference type="ChEBI" id="CHEBI:46398"/>
        <dbReference type="ChEBI" id="CHEBI:57705"/>
        <dbReference type="ChEBI" id="CHEBI:57776"/>
        <dbReference type="EC" id="2.7.7.23"/>
    </reaction>
</comment>
<comment type="similarity">
    <text evidence="2 18">In the C-terminal section; belongs to the transferase hexapeptide repeat family.</text>
</comment>
<evidence type="ECO:0000256" key="9">
    <source>
        <dbReference type="ARBA" id="ARBA00022842"/>
    </source>
</evidence>
<dbReference type="InterPro" id="IPR005882">
    <property type="entry name" value="Bifunctional_GlmU"/>
</dbReference>
<comment type="caution">
    <text evidence="21">The sequence shown here is derived from an EMBL/GenBank/DDBJ whole genome shotgun (WGS) entry which is preliminary data.</text>
</comment>
<evidence type="ECO:0000256" key="13">
    <source>
        <dbReference type="ARBA" id="ARBA00023315"/>
    </source>
</evidence>
<keyword evidence="8 18" id="KW-0677">Repeat</keyword>
<dbReference type="CDD" id="cd03353">
    <property type="entry name" value="LbH_GlmU_C"/>
    <property type="match status" value="1"/>
</dbReference>
<feature type="binding site" evidence="18">
    <location>
        <position position="234"/>
    </location>
    <ligand>
        <name>UDP-N-acetyl-alpha-D-glucosamine</name>
        <dbReference type="ChEBI" id="CHEBI:57705"/>
    </ligand>
</feature>
<dbReference type="NCBIfam" id="TIGR01173">
    <property type="entry name" value="glmU"/>
    <property type="match status" value="1"/>
</dbReference>
<comment type="caution">
    <text evidence="18">Lacks conserved residue(s) required for the propagation of feature annotation.</text>
</comment>
<comment type="similarity">
    <text evidence="3 18">In the N-terminal section; belongs to the N-acetylglucosamine-1-phosphate uridyltransferase family.</text>
</comment>
<dbReference type="EC" id="2.7.7.23" evidence="18"/>
<feature type="binding site" evidence="18">
    <location>
        <position position="26"/>
    </location>
    <ligand>
        <name>UDP-N-acetyl-alpha-D-glucosamine</name>
        <dbReference type="ChEBI" id="CHEBI:57705"/>
    </ligand>
</feature>
<keyword evidence="6 18" id="KW-0548">Nucleotidyltransferase</keyword>
<keyword evidence="5 18" id="KW-0808">Transferase</keyword>
<dbReference type="SUPFAM" id="SSF53448">
    <property type="entry name" value="Nucleotide-diphospho-sugar transferases"/>
    <property type="match status" value="1"/>
</dbReference>
<dbReference type="InterPro" id="IPR029044">
    <property type="entry name" value="Nucleotide-diphossugar_trans"/>
</dbReference>
<evidence type="ECO:0000256" key="16">
    <source>
        <dbReference type="ARBA" id="ARBA00048493"/>
    </source>
</evidence>
<evidence type="ECO:0000256" key="8">
    <source>
        <dbReference type="ARBA" id="ARBA00022737"/>
    </source>
</evidence>
<keyword evidence="7 18" id="KW-0479">Metal-binding</keyword>
<feature type="binding site" evidence="18">
    <location>
        <position position="383"/>
    </location>
    <ligand>
        <name>UDP-N-acetyl-alpha-D-glucosamine</name>
        <dbReference type="ChEBI" id="CHEBI:57705"/>
    </ligand>
</feature>
<sequence>MSASRPAAVIVLAAGEGTRMKSRTSKILHELAGRSMVGHVLAAAGELEPERLLVVVGHRREQVVEHLARVAPEAVPVVQERQGGTGHAVRMALEQVGELPGTVVVTNGDHPLLRGATLAELVRVHESEGNAVTVLTTEMPDAAGYGRIVREGDGAVAAIVEHKDASAEQRAVREINVGMYAFDGKALADALRRVTTDNAGGEEYLTDVVGILRGDGLRAGAFLVGDWVETQGVNDRVQLAQARRQLNDRILEAHMRAGVTVVDPGSTWIDVQVVAEPDAVVRPNTQLHGETRLGEGCVVGPGCTLTDTVVGAGAVVVNAVCESAEVGPEASVGPFAYLRPGTRLGRKAKAGTYVEMKNAQVGEGSKVPHLTYVGDAEIGVGSNIGASSVFVNYDGVSKHRSVIGDHVKVGSDNMIVAPVSVGDGAYTAAGSVIVKDVPAGAMAVARGQQRNVEGWVERKRAGTPSAEAARRARQDGAGGE</sequence>
<evidence type="ECO:0000256" key="10">
    <source>
        <dbReference type="ARBA" id="ARBA00022960"/>
    </source>
</evidence>
<keyword evidence="4 18" id="KW-0963">Cytoplasm</keyword>
<feature type="region of interest" description="N-acetyltransferase" evidence="18">
    <location>
        <begin position="258"/>
        <end position="480"/>
    </location>
</feature>
<feature type="binding site" evidence="18">
    <location>
        <position position="176"/>
    </location>
    <ligand>
        <name>UDP-N-acetyl-alpha-D-glucosamine</name>
        <dbReference type="ChEBI" id="CHEBI:57705"/>
    </ligand>
</feature>
<evidence type="ECO:0000313" key="21">
    <source>
        <dbReference type="EMBL" id="MBW8481626.1"/>
    </source>
</evidence>
<comment type="cofactor">
    <cofactor evidence="18">
        <name>Mg(2+)</name>
        <dbReference type="ChEBI" id="CHEBI:18420"/>
    </cofactor>
    <text evidence="18">Binds 1 Mg(2+) ion per subunit.</text>
</comment>
<feature type="binding site" evidence="18">
    <location>
        <position position="411"/>
    </location>
    <ligand>
        <name>acetyl-CoA</name>
        <dbReference type="ChEBI" id="CHEBI:57288"/>
    </ligand>
</feature>
<evidence type="ECO:0000256" key="3">
    <source>
        <dbReference type="ARBA" id="ARBA00007947"/>
    </source>
</evidence>
<dbReference type="Pfam" id="PF00132">
    <property type="entry name" value="Hexapep"/>
    <property type="match status" value="1"/>
</dbReference>
<dbReference type="Gene3D" id="3.90.550.10">
    <property type="entry name" value="Spore Coat Polysaccharide Biosynthesis Protein SpsA, Chain A"/>
    <property type="match status" value="1"/>
</dbReference>
<dbReference type="Pfam" id="PF12804">
    <property type="entry name" value="NTP_transf_3"/>
    <property type="match status" value="1"/>
</dbReference>
<name>A0ABS7FMM5_9ACTN</name>
<feature type="binding site" evidence="18">
    <location>
        <position position="79"/>
    </location>
    <ligand>
        <name>UDP-N-acetyl-alpha-D-glucosamine</name>
        <dbReference type="ChEBI" id="CHEBI:57705"/>
    </ligand>
</feature>
<feature type="binding site" evidence="18">
    <location>
        <begin position="392"/>
        <end position="393"/>
    </location>
    <ligand>
        <name>acetyl-CoA</name>
        <dbReference type="ChEBI" id="CHEBI:57288"/>
    </ligand>
</feature>
<reference evidence="21 22" key="1">
    <citation type="submission" date="2021-07" db="EMBL/GenBank/DDBJ databases">
        <title>Actinomadura sp. PM05-2 isolated from lichen.</title>
        <authorList>
            <person name="Somphong A."/>
            <person name="Phongsopitanun W."/>
            <person name="Tanasupawat S."/>
            <person name="Peongsungnone V."/>
        </authorList>
    </citation>
    <scope>NUCLEOTIDE SEQUENCE [LARGE SCALE GENOMIC DNA]</scope>
    <source>
        <strain evidence="21 22">PM05-2</strain>
    </source>
</reference>
<keyword evidence="10 18" id="KW-0133">Cell shape</keyword>
<dbReference type="InterPro" id="IPR025877">
    <property type="entry name" value="MobA-like_NTP_Trfase"/>
</dbReference>
<feature type="active site" description="Proton acceptor" evidence="18">
    <location>
        <position position="369"/>
    </location>
</feature>
<dbReference type="InterPro" id="IPR038009">
    <property type="entry name" value="GlmU_C_LbH"/>
</dbReference>
<evidence type="ECO:0000256" key="18">
    <source>
        <dbReference type="HAMAP-Rule" id="MF_01631"/>
    </source>
</evidence>
<evidence type="ECO:0000256" key="4">
    <source>
        <dbReference type="ARBA" id="ARBA00022490"/>
    </source>
</evidence>
<dbReference type="InterPro" id="IPR001451">
    <property type="entry name" value="Hexapep"/>
</dbReference>
<dbReference type="InterPro" id="IPR011004">
    <property type="entry name" value="Trimer_LpxA-like_sf"/>
</dbReference>
<feature type="binding site" evidence="18">
    <location>
        <position position="446"/>
    </location>
    <ligand>
        <name>acetyl-CoA</name>
        <dbReference type="ChEBI" id="CHEBI:57288"/>
    </ligand>
</feature>
<dbReference type="InterPro" id="IPR050065">
    <property type="entry name" value="GlmU-like"/>
</dbReference>
<evidence type="ECO:0000313" key="22">
    <source>
        <dbReference type="Proteomes" id="UP000774570"/>
    </source>
</evidence>
<keyword evidence="13 18" id="KW-0012">Acyltransferase</keyword>
<keyword evidence="22" id="KW-1185">Reference proteome</keyword>
<evidence type="ECO:0000256" key="5">
    <source>
        <dbReference type="ARBA" id="ARBA00022679"/>
    </source>
</evidence>
<organism evidence="21 22">
    <name type="scientific">Actinomadura parmotrematis</name>
    <dbReference type="NCBI Taxonomy" id="2864039"/>
    <lineage>
        <taxon>Bacteria</taxon>
        <taxon>Bacillati</taxon>
        <taxon>Actinomycetota</taxon>
        <taxon>Actinomycetes</taxon>
        <taxon>Streptosporangiales</taxon>
        <taxon>Thermomonosporaceae</taxon>
        <taxon>Actinomadura</taxon>
    </lineage>
</organism>
<feature type="binding site" evidence="18">
    <location>
        <begin position="84"/>
        <end position="85"/>
    </location>
    <ligand>
        <name>UDP-N-acetyl-alpha-D-glucosamine</name>
        <dbReference type="ChEBI" id="CHEBI:57705"/>
    </ligand>
</feature>
<comment type="pathway">
    <text evidence="18">Nucleotide-sugar biosynthesis; UDP-N-acetyl-alpha-D-glucosamine biosynthesis; N-acetyl-alpha-D-glucosamine 1-phosphate from alpha-D-glucosamine 6-phosphate (route II): step 2/2.</text>
</comment>
<feature type="binding site" evidence="18">
    <location>
        <position position="386"/>
    </location>
    <ligand>
        <name>acetyl-CoA</name>
        <dbReference type="ChEBI" id="CHEBI:57288"/>
    </ligand>
</feature>
<feature type="binding site" evidence="18">
    <location>
        <position position="161"/>
    </location>
    <ligand>
        <name>UDP-N-acetyl-alpha-D-glucosamine</name>
        <dbReference type="ChEBI" id="CHEBI:57705"/>
    </ligand>
</feature>
<feature type="region of interest" description="Disordered" evidence="19">
    <location>
        <begin position="455"/>
        <end position="480"/>
    </location>
</feature>
<keyword evidence="9 18" id="KW-0460">Magnesium</keyword>
<evidence type="ECO:0000256" key="7">
    <source>
        <dbReference type="ARBA" id="ARBA00022723"/>
    </source>
</evidence>
<dbReference type="EC" id="2.3.1.157" evidence="18"/>
<dbReference type="EMBL" id="JAIBOA010000002">
    <property type="protein sequence ID" value="MBW8481626.1"/>
    <property type="molecule type" value="Genomic_DNA"/>
</dbReference>
<dbReference type="NCBIfam" id="NF010932">
    <property type="entry name" value="PRK14352.1"/>
    <property type="match status" value="1"/>
</dbReference>
<comment type="pathway">
    <text evidence="18">Bacterial outer membrane biogenesis; LPS lipid A biosynthesis.</text>
</comment>
<comment type="function">
    <text evidence="17 18">Catalyzes the last two sequential reactions in the de novo biosynthetic pathway for UDP-N-acetylglucosamine (UDP-GlcNAc). The C-terminal domain catalyzes the transfer of acetyl group from acetyl coenzyme A to glucosamine-1-phosphate (GlcN-1-P) to produce N-acetylglucosamine-1-phosphate (GlcNAc-1-P), which is converted into UDP-GlcNAc by the transfer of uridine 5-monophosphate (from uridine 5-triphosphate), a reaction catalyzed by the N-terminal domain.</text>
</comment>
<dbReference type="PANTHER" id="PTHR43584">
    <property type="entry name" value="NUCLEOTIDYL TRANSFERASE"/>
    <property type="match status" value="1"/>
</dbReference>
<dbReference type="Proteomes" id="UP000774570">
    <property type="component" value="Unassembled WGS sequence"/>
</dbReference>
<comment type="pathway">
    <text evidence="18">Nucleotide-sugar biosynthesis; UDP-N-acetyl-alpha-D-glucosamine biosynthesis; UDP-N-acetyl-alpha-D-glucosamine from N-acetyl-alpha-D-glucosamine 1-phosphate: step 1/1.</text>
</comment>
<protein>
    <recommendedName>
        <fullName evidence="18">Bifunctional protein GlmU</fullName>
    </recommendedName>
    <domain>
        <recommendedName>
            <fullName evidence="18">UDP-N-acetylglucosamine pyrophosphorylase</fullName>
            <ecNumber evidence="18">2.7.7.23</ecNumber>
        </recommendedName>
        <alternativeName>
            <fullName evidence="18">N-acetylglucosamine-1-phosphate uridyltransferase</fullName>
        </alternativeName>
    </domain>
    <domain>
        <recommendedName>
            <fullName evidence="18">Glucosamine-1-phosphate N-acetyltransferase</fullName>
            <ecNumber evidence="18">2.3.1.157</ecNumber>
        </recommendedName>
    </domain>
</protein>
<feature type="binding site" evidence="18">
    <location>
        <position position="372"/>
    </location>
    <ligand>
        <name>UDP-N-acetyl-alpha-D-glucosamine</name>
        <dbReference type="ChEBI" id="CHEBI:57705"/>
    </ligand>
</feature>
<evidence type="ECO:0000256" key="2">
    <source>
        <dbReference type="ARBA" id="ARBA00007707"/>
    </source>
</evidence>
<dbReference type="Gene3D" id="2.160.10.10">
    <property type="entry name" value="Hexapeptide repeat proteins"/>
    <property type="match status" value="1"/>
</dbReference>
<proteinExistence type="inferred from homology"/>
<dbReference type="CDD" id="cd02540">
    <property type="entry name" value="GT2_GlmU_N_bac"/>
    <property type="match status" value="1"/>
</dbReference>
<feature type="binding site" evidence="18">
    <location>
        <position position="109"/>
    </location>
    <ligand>
        <name>Mg(2+)</name>
        <dbReference type="ChEBI" id="CHEBI:18420"/>
    </ligand>
</feature>
<comment type="subunit">
    <text evidence="18">Homotrimer.</text>
</comment>
<evidence type="ECO:0000256" key="6">
    <source>
        <dbReference type="ARBA" id="ARBA00022695"/>
    </source>
</evidence>
<keyword evidence="14 18" id="KW-0961">Cell wall biogenesis/degradation</keyword>
<feature type="binding site" evidence="18">
    <location>
        <position position="357"/>
    </location>
    <ligand>
        <name>UDP-N-acetyl-alpha-D-glucosamine</name>
        <dbReference type="ChEBI" id="CHEBI:57705"/>
    </ligand>
</feature>
<feature type="binding site" evidence="18">
    <location>
        <position position="146"/>
    </location>
    <ligand>
        <name>UDP-N-acetyl-alpha-D-glucosamine</name>
        <dbReference type="ChEBI" id="CHEBI:57705"/>
    </ligand>
</feature>
<evidence type="ECO:0000259" key="20">
    <source>
        <dbReference type="Pfam" id="PF12804"/>
    </source>
</evidence>
<comment type="subcellular location">
    <subcellularLocation>
        <location evidence="1 18">Cytoplasm</location>
    </subcellularLocation>
</comment>
<dbReference type="SUPFAM" id="SSF51161">
    <property type="entry name" value="Trimeric LpxA-like enzymes"/>
    <property type="match status" value="1"/>
</dbReference>
<dbReference type="HAMAP" id="MF_01631">
    <property type="entry name" value="GlmU"/>
    <property type="match status" value="1"/>
</dbReference>
<keyword evidence="12 18" id="KW-0511">Multifunctional enzyme</keyword>
<gene>
    <name evidence="18 21" type="primary">glmU</name>
    <name evidence="21" type="ORF">K1Y72_04525</name>
</gene>
<feature type="binding site" evidence="18">
    <location>
        <position position="234"/>
    </location>
    <ligand>
        <name>Mg(2+)</name>
        <dbReference type="ChEBI" id="CHEBI:18420"/>
    </ligand>
</feature>
<accession>A0ABS7FMM5</accession>
<evidence type="ECO:0000256" key="14">
    <source>
        <dbReference type="ARBA" id="ARBA00023316"/>
    </source>
</evidence>
<evidence type="ECO:0000256" key="19">
    <source>
        <dbReference type="SAM" id="MobiDB-lite"/>
    </source>
</evidence>